<evidence type="ECO:0000259" key="8">
    <source>
        <dbReference type="PROSITE" id="PS50042"/>
    </source>
</evidence>
<dbReference type="InterPro" id="IPR006685">
    <property type="entry name" value="MscS_channel_2nd"/>
</dbReference>
<keyword evidence="4 7" id="KW-0812">Transmembrane</keyword>
<dbReference type="InterPro" id="IPR010920">
    <property type="entry name" value="LSM_dom_sf"/>
</dbReference>
<dbReference type="SUPFAM" id="SSF51206">
    <property type="entry name" value="cAMP-binding domain-like"/>
    <property type="match status" value="1"/>
</dbReference>
<keyword evidence="10" id="KW-1185">Reference proteome</keyword>
<dbReference type="InterPro" id="IPR018490">
    <property type="entry name" value="cNMP-bd_dom_sf"/>
</dbReference>
<evidence type="ECO:0000256" key="5">
    <source>
        <dbReference type="ARBA" id="ARBA00022989"/>
    </source>
</evidence>
<keyword evidence="3" id="KW-1003">Cell membrane</keyword>
<name>A0A8J6XPN1_9CYAN</name>
<accession>A0A8J6XPN1</accession>
<dbReference type="Gene3D" id="2.30.30.60">
    <property type="match status" value="1"/>
</dbReference>
<dbReference type="PANTHER" id="PTHR30347:SF1">
    <property type="entry name" value="MECHANOSENSITIVE CHANNEL MSCK"/>
    <property type="match status" value="1"/>
</dbReference>
<dbReference type="PROSITE" id="PS00889">
    <property type="entry name" value="CNMP_BINDING_2"/>
    <property type="match status" value="1"/>
</dbReference>
<evidence type="ECO:0000256" key="2">
    <source>
        <dbReference type="ARBA" id="ARBA00008017"/>
    </source>
</evidence>
<dbReference type="GO" id="GO:0055085">
    <property type="term" value="P:transmembrane transport"/>
    <property type="evidence" value="ECO:0007669"/>
    <property type="project" value="InterPro"/>
</dbReference>
<dbReference type="PROSITE" id="PS50042">
    <property type="entry name" value="CNMP_BINDING_3"/>
    <property type="match status" value="1"/>
</dbReference>
<evidence type="ECO:0000256" key="7">
    <source>
        <dbReference type="SAM" id="Phobius"/>
    </source>
</evidence>
<evidence type="ECO:0000256" key="3">
    <source>
        <dbReference type="ARBA" id="ARBA00022475"/>
    </source>
</evidence>
<comment type="similarity">
    <text evidence="2">Belongs to the MscS (TC 1.A.23) family.</text>
</comment>
<dbReference type="InterPro" id="IPR023408">
    <property type="entry name" value="MscS_beta-dom_sf"/>
</dbReference>
<dbReference type="GO" id="GO:0005886">
    <property type="term" value="C:plasma membrane"/>
    <property type="evidence" value="ECO:0007669"/>
    <property type="project" value="UniProtKB-SubCell"/>
</dbReference>
<organism evidence="9 10">
    <name type="scientific">Iningainema tapete BLCC-T55</name>
    <dbReference type="NCBI Taxonomy" id="2748662"/>
    <lineage>
        <taxon>Bacteria</taxon>
        <taxon>Bacillati</taxon>
        <taxon>Cyanobacteriota</taxon>
        <taxon>Cyanophyceae</taxon>
        <taxon>Nostocales</taxon>
        <taxon>Scytonemataceae</taxon>
        <taxon>Iningainema tapete</taxon>
    </lineage>
</organism>
<keyword evidence="6 7" id="KW-0472">Membrane</keyword>
<protein>
    <submittedName>
        <fullName evidence="9">Mechanosensitive ion channel</fullName>
    </submittedName>
</protein>
<dbReference type="PRINTS" id="PR00103">
    <property type="entry name" value="CAMPKINASE"/>
</dbReference>
<dbReference type="InterPro" id="IPR011066">
    <property type="entry name" value="MscS_channel_C_sf"/>
</dbReference>
<feature type="transmembrane region" description="Helical" evidence="7">
    <location>
        <begin position="71"/>
        <end position="89"/>
    </location>
</feature>
<gene>
    <name evidence="9" type="ORF">ICL16_19275</name>
</gene>
<reference evidence="9" key="1">
    <citation type="submission" date="2020-09" db="EMBL/GenBank/DDBJ databases">
        <title>Iningainema tapete sp. nov. (Scytonemataceae, Cyanobacteria) from greenhouses in central Florida (USA) produces two types of nodularin with biosynthetic potential for microcystin-LR and anabaenopeptins.</title>
        <authorList>
            <person name="Berthold D.E."/>
            <person name="Lefler F.W."/>
            <person name="Huang I.-S."/>
            <person name="Abdulla H."/>
            <person name="Zimba P.V."/>
            <person name="Laughinghouse H.D. IV."/>
        </authorList>
    </citation>
    <scope>NUCLEOTIDE SEQUENCE</scope>
    <source>
        <strain evidence="9">BLCCT55</strain>
    </source>
</reference>
<dbReference type="RefSeq" id="WP_190830799.1">
    <property type="nucleotide sequence ID" value="NZ_CAWPPI010000064.1"/>
</dbReference>
<dbReference type="EMBL" id="JACXAE010000064">
    <property type="protein sequence ID" value="MBD2774157.1"/>
    <property type="molecule type" value="Genomic_DNA"/>
</dbReference>
<dbReference type="InterPro" id="IPR000595">
    <property type="entry name" value="cNMP-bd_dom"/>
</dbReference>
<dbReference type="Gene3D" id="3.30.70.100">
    <property type="match status" value="1"/>
</dbReference>
<dbReference type="Gene3D" id="2.60.120.10">
    <property type="entry name" value="Jelly Rolls"/>
    <property type="match status" value="1"/>
</dbReference>
<dbReference type="InterPro" id="IPR018488">
    <property type="entry name" value="cNMP-bd_CS"/>
</dbReference>
<feature type="domain" description="Cyclic nucleotide-binding" evidence="8">
    <location>
        <begin position="315"/>
        <end position="432"/>
    </location>
</feature>
<dbReference type="SUPFAM" id="SSF82861">
    <property type="entry name" value="Mechanosensitive channel protein MscS (YggB), transmembrane region"/>
    <property type="match status" value="1"/>
</dbReference>
<dbReference type="InterPro" id="IPR049278">
    <property type="entry name" value="MS_channel_C"/>
</dbReference>
<evidence type="ECO:0000256" key="6">
    <source>
        <dbReference type="ARBA" id="ARBA00023136"/>
    </source>
</evidence>
<dbReference type="Pfam" id="PF00924">
    <property type="entry name" value="MS_channel_2nd"/>
    <property type="match status" value="1"/>
</dbReference>
<dbReference type="AlphaFoldDB" id="A0A8J6XPN1"/>
<dbReference type="PANTHER" id="PTHR30347">
    <property type="entry name" value="POTASSIUM CHANNEL RELATED"/>
    <property type="match status" value="1"/>
</dbReference>
<feature type="transmembrane region" description="Helical" evidence="7">
    <location>
        <begin position="32"/>
        <end position="51"/>
    </location>
</feature>
<keyword evidence="5 7" id="KW-1133">Transmembrane helix</keyword>
<dbReference type="Pfam" id="PF00027">
    <property type="entry name" value="cNMP_binding"/>
    <property type="match status" value="1"/>
</dbReference>
<evidence type="ECO:0000256" key="4">
    <source>
        <dbReference type="ARBA" id="ARBA00022692"/>
    </source>
</evidence>
<comment type="subcellular location">
    <subcellularLocation>
        <location evidence="1">Cell membrane</location>
        <topology evidence="1">Multi-pass membrane protein</topology>
    </subcellularLocation>
</comment>
<dbReference type="SUPFAM" id="SSF50182">
    <property type="entry name" value="Sm-like ribonucleoproteins"/>
    <property type="match status" value="1"/>
</dbReference>
<feature type="transmembrane region" description="Helical" evidence="7">
    <location>
        <begin position="96"/>
        <end position="114"/>
    </location>
</feature>
<dbReference type="InterPro" id="IPR011014">
    <property type="entry name" value="MscS_channel_TM-2"/>
</dbReference>
<evidence type="ECO:0000256" key="1">
    <source>
        <dbReference type="ARBA" id="ARBA00004651"/>
    </source>
</evidence>
<dbReference type="SUPFAM" id="SSF82689">
    <property type="entry name" value="Mechanosensitive channel protein MscS (YggB), C-terminal domain"/>
    <property type="match status" value="1"/>
</dbReference>
<dbReference type="Proteomes" id="UP000629098">
    <property type="component" value="Unassembled WGS sequence"/>
</dbReference>
<dbReference type="SMART" id="SM00100">
    <property type="entry name" value="cNMP"/>
    <property type="match status" value="1"/>
</dbReference>
<dbReference type="InterPro" id="IPR014710">
    <property type="entry name" value="RmlC-like_jellyroll"/>
</dbReference>
<dbReference type="Gene3D" id="1.10.287.1260">
    <property type="match status" value="1"/>
</dbReference>
<sequence>MLTFLQKIFTQVSEILQNVEVKIGQNTISLNLILQLIISVIVVLIFSHFLYKILRNRLLVKFAIDEGNRDALASIITYITGGLGLILVLDGTGFNLASLAVLAGGLGIGLGFALQNVTENFLSGLTLLLERSVKVGDFIELWVSEEFQTLQGTVRKISLRSTIIQTNDGTSLIMPNSSLVQKPIINWKYQQNKNQIIILIKVDSNSDPLVVTETLLNSAYMEQSLAKDPPPKVIFNGFVDNSLEFELRVWTYQIEKKVDIKSSLNFIIQYNLRTSGILLPYHQKETDQNILPTDQQSNDKYQPLSLRVLLRKVTYFQKFNDIELRQLIEIGYRQRIKASDILFRENDPGNAFYIILGGSVEVFVEKINKHLSTLQTGQFFGELALMLAIPRTATVRALEDTNLFVINNKGFEKLLKKHPDLAEEIVQELGKHQEELASRQEQLRQLGLVDAAEDDNNPMVWVRKRLQTVFNL</sequence>
<dbReference type="Pfam" id="PF21082">
    <property type="entry name" value="MS_channel_3rd"/>
    <property type="match status" value="1"/>
</dbReference>
<dbReference type="CDD" id="cd00038">
    <property type="entry name" value="CAP_ED"/>
    <property type="match status" value="1"/>
</dbReference>
<proteinExistence type="inferred from homology"/>
<evidence type="ECO:0000313" key="10">
    <source>
        <dbReference type="Proteomes" id="UP000629098"/>
    </source>
</evidence>
<comment type="caution">
    <text evidence="9">The sequence shown here is derived from an EMBL/GenBank/DDBJ whole genome shotgun (WGS) entry which is preliminary data.</text>
</comment>
<dbReference type="InterPro" id="IPR052702">
    <property type="entry name" value="MscS-like_channel"/>
</dbReference>
<evidence type="ECO:0000313" key="9">
    <source>
        <dbReference type="EMBL" id="MBD2774157.1"/>
    </source>
</evidence>